<keyword evidence="2" id="KW-0732">Signal</keyword>
<dbReference type="InterPro" id="IPR010328">
    <property type="entry name" value="DUF928"/>
</dbReference>
<accession>A0A1Z4KQW4</accession>
<sequence length="248" mass="27298">MSKNFSFTINPRLVTSASLGLLLFLTPVAVTASPSSNRRQPASDYSRSAGKRGCPNDSSETIPLTVLAPQTYVGYTTELRPTFVGFVSSPQKVELRIFEFTSDKEVKQLGNAVHKDVKSGIFPIPLPEDNPDLTIGKKYLWQLSMRCSGVNIVEAAEFIVVEMSSTLKSKLPSAANGLQKANIFAEEDLWYDALNEALKLANNGKLGDLGANIVKSFAKHESPKPTEIEKLVQKRIQFLHKIADQEKN</sequence>
<organism evidence="3 4">
    <name type="scientific">Trichormus variabilis NIES-23</name>
    <dbReference type="NCBI Taxonomy" id="1973479"/>
    <lineage>
        <taxon>Bacteria</taxon>
        <taxon>Bacillati</taxon>
        <taxon>Cyanobacteriota</taxon>
        <taxon>Cyanophyceae</taxon>
        <taxon>Nostocales</taxon>
        <taxon>Nostocaceae</taxon>
        <taxon>Trichormus</taxon>
    </lineage>
</organism>
<feature type="compositionally biased region" description="Polar residues" evidence="1">
    <location>
        <begin position="33"/>
        <end position="46"/>
    </location>
</feature>
<feature type="region of interest" description="Disordered" evidence="1">
    <location>
        <begin position="33"/>
        <end position="57"/>
    </location>
</feature>
<dbReference type="AlphaFoldDB" id="A0A1Z4KQW4"/>
<feature type="signal peptide" evidence="2">
    <location>
        <begin position="1"/>
        <end position="32"/>
    </location>
</feature>
<evidence type="ECO:0000256" key="1">
    <source>
        <dbReference type="SAM" id="MobiDB-lite"/>
    </source>
</evidence>
<evidence type="ECO:0008006" key="5">
    <source>
        <dbReference type="Google" id="ProtNLM"/>
    </source>
</evidence>
<evidence type="ECO:0000313" key="4">
    <source>
        <dbReference type="Proteomes" id="UP000217507"/>
    </source>
</evidence>
<evidence type="ECO:0000256" key="2">
    <source>
        <dbReference type="SAM" id="SignalP"/>
    </source>
</evidence>
<protein>
    <recommendedName>
        <fullName evidence="5">DUF928 domain-containing protein</fullName>
    </recommendedName>
</protein>
<dbReference type="Pfam" id="PF06051">
    <property type="entry name" value="DUF928"/>
    <property type="match status" value="1"/>
</dbReference>
<dbReference type="EMBL" id="AP018216">
    <property type="protein sequence ID" value="BAY71327.1"/>
    <property type="molecule type" value="Genomic_DNA"/>
</dbReference>
<evidence type="ECO:0000313" key="3">
    <source>
        <dbReference type="EMBL" id="BAY71327.1"/>
    </source>
</evidence>
<gene>
    <name evidence="3" type="ORF">NIES23_41440</name>
</gene>
<name>A0A1Z4KQW4_ANAVA</name>
<reference evidence="3 4" key="1">
    <citation type="submission" date="2017-06" db="EMBL/GenBank/DDBJ databases">
        <title>Genome sequencing of cyanobaciteial culture collection at National Institute for Environmental Studies (NIES).</title>
        <authorList>
            <person name="Hirose Y."/>
            <person name="Shimura Y."/>
            <person name="Fujisawa T."/>
            <person name="Nakamura Y."/>
            <person name="Kawachi M."/>
        </authorList>
    </citation>
    <scope>NUCLEOTIDE SEQUENCE [LARGE SCALE GENOMIC DNA]</scope>
    <source>
        <strain evidence="3 4">NIES-23</strain>
    </source>
</reference>
<proteinExistence type="predicted"/>
<dbReference type="Proteomes" id="UP000217507">
    <property type="component" value="Chromosome"/>
</dbReference>
<feature type="chain" id="PRO_5011117181" description="DUF928 domain-containing protein" evidence="2">
    <location>
        <begin position="33"/>
        <end position="248"/>
    </location>
</feature>